<protein>
    <submittedName>
        <fullName evidence="1">Uncharacterized protein</fullName>
    </submittedName>
</protein>
<sequence>MYKVVLDVTESSIAINEFLNEKAKDINIRETRQGNLEITATFDLLTDVETFRWLTDYYVDYSAGEFVDTFVEIL</sequence>
<accession>A0A9N6WS56</accession>
<name>A0A9N6WS56_9VIRU</name>
<reference evidence="1" key="1">
    <citation type="submission" date="2022-10" db="EMBL/GenBank/DDBJ databases">
        <authorList>
            <person name="Meaden S."/>
        </authorList>
    </citation>
    <scope>NUCLEOTIDE SEQUENCE</scope>
</reference>
<evidence type="ECO:0000313" key="1">
    <source>
        <dbReference type="EMBL" id="CAI3971222.1"/>
    </source>
</evidence>
<gene>
    <name evidence="1" type="ORF">ORM20_00173</name>
</gene>
<proteinExistence type="predicted"/>
<organism evidence="1">
    <name type="scientific">Ochrobactrum phage ORM_20</name>
    <dbReference type="NCBI Taxonomy" id="2985243"/>
    <lineage>
        <taxon>Viruses</taxon>
    </lineage>
</organism>
<dbReference type="EMBL" id="OX359470">
    <property type="protein sequence ID" value="CAI3971222.1"/>
    <property type="molecule type" value="Genomic_DNA"/>
</dbReference>